<evidence type="ECO:0000313" key="2">
    <source>
        <dbReference type="EMBL" id="NYE70876.1"/>
    </source>
</evidence>
<dbReference type="GO" id="GO:0003677">
    <property type="term" value="F:DNA binding"/>
    <property type="evidence" value="ECO:0007669"/>
    <property type="project" value="InterPro"/>
</dbReference>
<protein>
    <submittedName>
        <fullName evidence="2">Transcriptional regulator with XRE-family HTH domain</fullName>
    </submittedName>
</protein>
<accession>A0A7Y9LCG2</accession>
<proteinExistence type="predicted"/>
<dbReference type="Proteomes" id="UP000569914">
    <property type="component" value="Unassembled WGS sequence"/>
</dbReference>
<dbReference type="SUPFAM" id="SSF47413">
    <property type="entry name" value="lambda repressor-like DNA-binding domains"/>
    <property type="match status" value="1"/>
</dbReference>
<dbReference type="InterPro" id="IPR010982">
    <property type="entry name" value="Lambda_DNA-bd_dom_sf"/>
</dbReference>
<reference evidence="2 3" key="1">
    <citation type="submission" date="2020-07" db="EMBL/GenBank/DDBJ databases">
        <title>Sequencing the genomes of 1000 actinobacteria strains.</title>
        <authorList>
            <person name="Klenk H.-P."/>
        </authorList>
    </citation>
    <scope>NUCLEOTIDE SEQUENCE [LARGE SCALE GENOMIC DNA]</scope>
    <source>
        <strain evidence="2 3">DSM 22083</strain>
    </source>
</reference>
<evidence type="ECO:0000313" key="3">
    <source>
        <dbReference type="Proteomes" id="UP000569914"/>
    </source>
</evidence>
<name>A0A7Y9LCG2_9ACTN</name>
<comment type="caution">
    <text evidence="2">The sequence shown here is derived from an EMBL/GenBank/DDBJ whole genome shotgun (WGS) entry which is preliminary data.</text>
</comment>
<dbReference type="EMBL" id="JACCBU010000001">
    <property type="protein sequence ID" value="NYE70876.1"/>
    <property type="molecule type" value="Genomic_DNA"/>
</dbReference>
<dbReference type="InterPro" id="IPR039554">
    <property type="entry name" value="HigA2-like_HTH"/>
</dbReference>
<dbReference type="AlphaFoldDB" id="A0A7Y9LCG2"/>
<keyword evidence="3" id="KW-1185">Reference proteome</keyword>
<dbReference type="SMART" id="SM00530">
    <property type="entry name" value="HTH_XRE"/>
    <property type="match status" value="1"/>
</dbReference>
<sequence>MAEKKRARRWEDVRSEKHALGTTDEVRVTRYRREMRQAQRAYKLAEIRKAHVPRQADVAAAMGVSAAAVSKLENGDLSRTQVGTLESYVAALGGRLRVVAEFPDETITIED</sequence>
<dbReference type="PROSITE" id="PS50943">
    <property type="entry name" value="HTH_CROC1"/>
    <property type="match status" value="1"/>
</dbReference>
<dbReference type="RefSeq" id="WP_179750649.1">
    <property type="nucleotide sequence ID" value="NZ_JACCBU010000001.1"/>
</dbReference>
<dbReference type="Gene3D" id="1.10.260.40">
    <property type="entry name" value="lambda repressor-like DNA-binding domains"/>
    <property type="match status" value="1"/>
</dbReference>
<dbReference type="InterPro" id="IPR001387">
    <property type="entry name" value="Cro/C1-type_HTH"/>
</dbReference>
<feature type="domain" description="HTH cro/C1-type" evidence="1">
    <location>
        <begin position="44"/>
        <end position="99"/>
    </location>
</feature>
<evidence type="ECO:0000259" key="1">
    <source>
        <dbReference type="PROSITE" id="PS50943"/>
    </source>
</evidence>
<dbReference type="Pfam" id="PF13744">
    <property type="entry name" value="HTH_37"/>
    <property type="match status" value="1"/>
</dbReference>
<gene>
    <name evidence="2" type="ORF">BKA15_002205</name>
</gene>
<organism evidence="2 3">
    <name type="scientific">Microlunatus parietis</name>
    <dbReference type="NCBI Taxonomy" id="682979"/>
    <lineage>
        <taxon>Bacteria</taxon>
        <taxon>Bacillati</taxon>
        <taxon>Actinomycetota</taxon>
        <taxon>Actinomycetes</taxon>
        <taxon>Propionibacteriales</taxon>
        <taxon>Propionibacteriaceae</taxon>
        <taxon>Microlunatus</taxon>
    </lineage>
</organism>